<evidence type="ECO:0000256" key="13">
    <source>
        <dbReference type="ARBA" id="ARBA00039024"/>
    </source>
</evidence>
<evidence type="ECO:0000256" key="2">
    <source>
        <dbReference type="ARBA" id="ARBA00004229"/>
    </source>
</evidence>
<protein>
    <recommendedName>
        <fullName evidence="13">phytol kinase</fullName>
        <ecNumber evidence="13">2.7.1.182</ecNumber>
    </recommendedName>
</protein>
<feature type="transmembrane region" description="Helical" evidence="15">
    <location>
        <begin position="103"/>
        <end position="123"/>
    </location>
</feature>
<keyword evidence="6" id="KW-0808">Transferase</keyword>
<name>F4QBV7_CACFS</name>
<organism evidence="16 17">
    <name type="scientific">Cavenderia fasciculata</name>
    <name type="common">Slime mold</name>
    <name type="synonym">Dictyostelium fasciculatum</name>
    <dbReference type="NCBI Taxonomy" id="261658"/>
    <lineage>
        <taxon>Eukaryota</taxon>
        <taxon>Amoebozoa</taxon>
        <taxon>Evosea</taxon>
        <taxon>Eumycetozoa</taxon>
        <taxon>Dictyostelia</taxon>
        <taxon>Acytosteliales</taxon>
        <taxon>Cavenderiaceae</taxon>
        <taxon>Cavenderia</taxon>
    </lineage>
</organism>
<dbReference type="InterPro" id="IPR039606">
    <property type="entry name" value="Phytol/farnesol_kinase"/>
</dbReference>
<dbReference type="GO" id="GO:0016020">
    <property type="term" value="C:membrane"/>
    <property type="evidence" value="ECO:0007669"/>
    <property type="project" value="UniProtKB-SubCell"/>
</dbReference>
<reference evidence="17" key="1">
    <citation type="journal article" date="2011" name="Genome Res.">
        <title>Phylogeny-wide analysis of social amoeba genomes highlights ancient origins for complex intercellular communication.</title>
        <authorList>
            <person name="Heidel A.J."/>
            <person name="Lawal H.M."/>
            <person name="Felder M."/>
            <person name="Schilde C."/>
            <person name="Helps N.R."/>
            <person name="Tunggal B."/>
            <person name="Rivero F."/>
            <person name="John U."/>
            <person name="Schleicher M."/>
            <person name="Eichinger L."/>
            <person name="Platzer M."/>
            <person name="Noegel A.A."/>
            <person name="Schaap P."/>
            <person name="Gloeckner G."/>
        </authorList>
    </citation>
    <scope>NUCLEOTIDE SEQUENCE [LARGE SCALE GENOMIC DNA]</scope>
    <source>
        <strain evidence="17">SH3</strain>
    </source>
</reference>
<comment type="similarity">
    <text evidence="3">Belongs to the polyprenol kinase family.</text>
</comment>
<dbReference type="GeneID" id="14866567"/>
<dbReference type="EC" id="2.7.1.182" evidence="13"/>
<evidence type="ECO:0000256" key="12">
    <source>
        <dbReference type="ARBA" id="ARBA00024015"/>
    </source>
</evidence>
<sequence>MNHNIIPTAKVGLLCLSWLLFTQFLSSNKVVSPARCRKLVHIGTGIIYVMSWGLYPINDPSSRLYCSIIPALVTFQFTLVGMGLLKDKKVVDSMSRSGNPRELLFGPATYGIIFVLSTIIYWANSPVGITALSLLCFGDGFAGLIGSEFGRARIPYNRSKTIVGSVSFVIFSVVGSLMLLTIIQSYGYLIHFSLYAFIPSLIVVSIIGAIVESLPIEDWDNITVFMCCVLVLGWSNYDLLII</sequence>
<dbReference type="GO" id="GO:0010276">
    <property type="term" value="F:phytol kinase activity"/>
    <property type="evidence" value="ECO:0007669"/>
    <property type="project" value="UniProtKB-EC"/>
</dbReference>
<comment type="subcellular location">
    <subcellularLocation>
        <location evidence="1">Membrane</location>
        <topology evidence="1">Multi-pass membrane protein</topology>
    </subcellularLocation>
    <subcellularLocation>
        <location evidence="2">Plastid</location>
        <location evidence="2">Chloroplast</location>
    </subcellularLocation>
</comment>
<evidence type="ECO:0000256" key="8">
    <source>
        <dbReference type="ARBA" id="ARBA00022777"/>
    </source>
</evidence>
<keyword evidence="10 15" id="KW-1133">Transmembrane helix</keyword>
<keyword evidence="11 15" id="KW-0472">Membrane</keyword>
<keyword evidence="7 15" id="KW-0812">Transmembrane</keyword>
<dbReference type="OMA" id="SWPIFST"/>
<feature type="transmembrane region" description="Helical" evidence="15">
    <location>
        <begin position="39"/>
        <end position="56"/>
    </location>
</feature>
<evidence type="ECO:0000256" key="1">
    <source>
        <dbReference type="ARBA" id="ARBA00004141"/>
    </source>
</evidence>
<evidence type="ECO:0000256" key="4">
    <source>
        <dbReference type="ARBA" id="ARBA00022528"/>
    </source>
</evidence>
<feature type="transmembrane region" description="Helical" evidence="15">
    <location>
        <begin position="129"/>
        <end position="150"/>
    </location>
</feature>
<evidence type="ECO:0000313" key="16">
    <source>
        <dbReference type="EMBL" id="EGG14695.1"/>
    </source>
</evidence>
<dbReference type="PANTHER" id="PTHR32523:SF8">
    <property type="entry name" value="DOLICHOL KINASE"/>
    <property type="match status" value="1"/>
</dbReference>
<dbReference type="KEGG" id="dfa:DFA_10953"/>
<dbReference type="PANTHER" id="PTHR32523">
    <property type="entry name" value="PHYTOL KINASE 1, CHLOROPLASTIC"/>
    <property type="match status" value="1"/>
</dbReference>
<feature type="transmembrane region" description="Helical" evidence="15">
    <location>
        <begin position="6"/>
        <end position="27"/>
    </location>
</feature>
<dbReference type="STRING" id="1054147.F4QBV7"/>
<keyword evidence="4" id="KW-0150">Chloroplast</keyword>
<evidence type="ECO:0000256" key="10">
    <source>
        <dbReference type="ARBA" id="ARBA00022989"/>
    </source>
</evidence>
<comment type="pathway">
    <text evidence="12">Cofactor biosynthesis; tocopherol biosynthesis.</text>
</comment>
<evidence type="ECO:0000256" key="9">
    <source>
        <dbReference type="ARBA" id="ARBA00022946"/>
    </source>
</evidence>
<keyword evidence="8" id="KW-0418">Kinase</keyword>
<dbReference type="RefSeq" id="XP_004351203.1">
    <property type="nucleotide sequence ID" value="XM_004351151.1"/>
</dbReference>
<dbReference type="AlphaFoldDB" id="F4QBV7"/>
<keyword evidence="17" id="KW-1185">Reference proteome</keyword>
<accession>F4QBV7</accession>
<dbReference type="EMBL" id="GL883028">
    <property type="protein sequence ID" value="EGG14695.1"/>
    <property type="molecule type" value="Genomic_DNA"/>
</dbReference>
<dbReference type="Proteomes" id="UP000007797">
    <property type="component" value="Unassembled WGS sequence"/>
</dbReference>
<gene>
    <name evidence="16" type="ORF">DFA_10953</name>
</gene>
<evidence type="ECO:0000256" key="7">
    <source>
        <dbReference type="ARBA" id="ARBA00022692"/>
    </source>
</evidence>
<evidence type="ECO:0000256" key="5">
    <source>
        <dbReference type="ARBA" id="ARBA00022640"/>
    </source>
</evidence>
<feature type="transmembrane region" description="Helical" evidence="15">
    <location>
        <begin position="162"/>
        <end position="183"/>
    </location>
</feature>
<evidence type="ECO:0000256" key="6">
    <source>
        <dbReference type="ARBA" id="ARBA00022679"/>
    </source>
</evidence>
<keyword evidence="5" id="KW-0934">Plastid</keyword>
<feature type="transmembrane region" description="Helical" evidence="15">
    <location>
        <begin position="189"/>
        <end position="211"/>
    </location>
</feature>
<comment type="catalytic activity">
    <reaction evidence="14">
        <text>phytol + CTP = phytyl phosphate + CDP + H(+)</text>
        <dbReference type="Rhea" id="RHEA:38055"/>
        <dbReference type="ChEBI" id="CHEBI:15378"/>
        <dbReference type="ChEBI" id="CHEBI:17327"/>
        <dbReference type="ChEBI" id="CHEBI:37563"/>
        <dbReference type="ChEBI" id="CHEBI:58069"/>
        <dbReference type="ChEBI" id="CHEBI:75483"/>
        <dbReference type="EC" id="2.7.1.182"/>
    </reaction>
</comment>
<proteinExistence type="inferred from homology"/>
<evidence type="ECO:0000256" key="14">
    <source>
        <dbReference type="ARBA" id="ARBA00048889"/>
    </source>
</evidence>
<evidence type="ECO:0000256" key="15">
    <source>
        <dbReference type="SAM" id="Phobius"/>
    </source>
</evidence>
<dbReference type="OrthoDB" id="5673at2759"/>
<feature type="transmembrane region" description="Helical" evidence="15">
    <location>
        <begin position="62"/>
        <end position="82"/>
    </location>
</feature>
<keyword evidence="9" id="KW-0809">Transit peptide</keyword>
<evidence type="ECO:0000256" key="11">
    <source>
        <dbReference type="ARBA" id="ARBA00023136"/>
    </source>
</evidence>
<evidence type="ECO:0000256" key="3">
    <source>
        <dbReference type="ARBA" id="ARBA00010794"/>
    </source>
</evidence>
<evidence type="ECO:0000313" key="17">
    <source>
        <dbReference type="Proteomes" id="UP000007797"/>
    </source>
</evidence>